<evidence type="ECO:0000259" key="2">
    <source>
        <dbReference type="Pfam" id="PF18878"/>
    </source>
</evidence>
<dbReference type="AlphaFoldDB" id="A0A1S1MDJ8"/>
<keyword evidence="4" id="KW-1185">Reference proteome</keyword>
<gene>
    <name evidence="3" type="ORF">BKN37_27430</name>
</gene>
<feature type="domain" description="PPE-PPW subfamily C-terminal" evidence="2">
    <location>
        <begin position="68"/>
        <end position="113"/>
    </location>
</feature>
<organism evidence="3 4">
    <name type="scientific">Mycobacterium talmoniae</name>
    <dbReference type="NCBI Taxonomy" id="1858794"/>
    <lineage>
        <taxon>Bacteria</taxon>
        <taxon>Bacillati</taxon>
        <taxon>Actinomycetota</taxon>
        <taxon>Actinomycetes</taxon>
        <taxon>Mycobacteriales</taxon>
        <taxon>Mycobacteriaceae</taxon>
        <taxon>Mycobacterium</taxon>
    </lineage>
</organism>
<dbReference type="InterPro" id="IPR043641">
    <property type="entry name" value="PPE-PPW_C"/>
</dbReference>
<comment type="caution">
    <text evidence="3">The sequence shown here is derived from an EMBL/GenBank/DDBJ whole genome shotgun (WGS) entry which is preliminary data.</text>
</comment>
<proteinExistence type="predicted"/>
<name>A0A1S1MDJ8_9MYCO</name>
<reference evidence="3 4" key="1">
    <citation type="submission" date="2016-10" db="EMBL/GenBank/DDBJ databases">
        <title>Genome sequence of Mycobacterium talmonii.</title>
        <authorList>
            <person name="Greninger A.L."/>
            <person name="Elliott B."/>
            <person name="Vasireddy S."/>
            <person name="Vasireddy R."/>
        </authorList>
    </citation>
    <scope>NUCLEOTIDE SEQUENCE [LARGE SCALE GENOMIC DNA]</scope>
    <source>
        <strain evidence="4">NE-TNMC-100812</strain>
    </source>
</reference>
<evidence type="ECO:0000313" key="3">
    <source>
        <dbReference type="EMBL" id="OHU80947.1"/>
    </source>
</evidence>
<dbReference type="EMBL" id="MLQM01000373">
    <property type="protein sequence ID" value="OHU80947.1"/>
    <property type="molecule type" value="Genomic_DNA"/>
</dbReference>
<protein>
    <recommendedName>
        <fullName evidence="2">PPE-PPW subfamily C-terminal domain-containing protein</fullName>
    </recommendedName>
</protein>
<dbReference type="Pfam" id="PF18878">
    <property type="entry name" value="PPE-PPW"/>
    <property type="match status" value="1"/>
</dbReference>
<dbReference type="Proteomes" id="UP000179734">
    <property type="component" value="Unassembled WGS sequence"/>
</dbReference>
<feature type="region of interest" description="Disordered" evidence="1">
    <location>
        <begin position="28"/>
        <end position="57"/>
    </location>
</feature>
<accession>A0A1S1MDJ8</accession>
<evidence type="ECO:0000313" key="4">
    <source>
        <dbReference type="Proteomes" id="UP000179734"/>
    </source>
</evidence>
<evidence type="ECO:0000256" key="1">
    <source>
        <dbReference type="SAM" id="MobiDB-lite"/>
    </source>
</evidence>
<sequence length="117" mass="12182">MVGWIGSGLSTQSSASAKTLVRAGVPAAVATDTEPTQETSLRRRRRTGLTDPGHRYEYLETDDPHYLASDRGAGPLGFTGTIPKAGTQATGLATLAVDGFGGGPRVPLVPETWEGES</sequence>